<gene>
    <name evidence="2" type="ORF">ACFO1V_14975</name>
</gene>
<name>A0ABV9HAE0_9HYPH</name>
<comment type="caution">
    <text evidence="2">The sequence shown here is derived from an EMBL/GenBank/DDBJ whole genome shotgun (WGS) entry which is preliminary data.</text>
</comment>
<feature type="signal peptide" evidence="1">
    <location>
        <begin position="1"/>
        <end position="32"/>
    </location>
</feature>
<dbReference type="Proteomes" id="UP001596042">
    <property type="component" value="Unassembled WGS sequence"/>
</dbReference>
<dbReference type="EMBL" id="JBHSEL010000126">
    <property type="protein sequence ID" value="MFC4626490.1"/>
    <property type="molecule type" value="Genomic_DNA"/>
</dbReference>
<sequence>MTKRLRLKASSLATVLALSLAGIPASSGMAHAEDLLTLAPRAIPTEVNNFKLTDAFLAKLENIHKKLATMQLSATEEEGRDPNPSFDQMVASIQARPQVMEILNAEGVKPRDYIIGYFALMNSLAAADAAEEEQLVDELRDINPAHLEFGKKHSERIRELIGE</sequence>
<accession>A0ABV9HAE0</accession>
<feature type="chain" id="PRO_5045573975" evidence="1">
    <location>
        <begin position="33"/>
        <end position="163"/>
    </location>
</feature>
<proteinExistence type="predicted"/>
<protein>
    <submittedName>
        <fullName evidence="2">Uncharacterized protein</fullName>
    </submittedName>
</protein>
<evidence type="ECO:0000256" key="1">
    <source>
        <dbReference type="SAM" id="SignalP"/>
    </source>
</evidence>
<keyword evidence="1" id="KW-0732">Signal</keyword>
<evidence type="ECO:0000313" key="2">
    <source>
        <dbReference type="EMBL" id="MFC4626490.1"/>
    </source>
</evidence>
<organism evidence="2 3">
    <name type="scientific">Daeguia caeni</name>
    <dbReference type="NCBI Taxonomy" id="439612"/>
    <lineage>
        <taxon>Bacteria</taxon>
        <taxon>Pseudomonadati</taxon>
        <taxon>Pseudomonadota</taxon>
        <taxon>Alphaproteobacteria</taxon>
        <taxon>Hyphomicrobiales</taxon>
        <taxon>Brucellaceae</taxon>
        <taxon>Daeguia</taxon>
    </lineage>
</organism>
<dbReference type="RefSeq" id="WP_374830609.1">
    <property type="nucleotide sequence ID" value="NZ_JBHEEZ010000005.1"/>
</dbReference>
<evidence type="ECO:0000313" key="3">
    <source>
        <dbReference type="Proteomes" id="UP001596042"/>
    </source>
</evidence>
<reference evidence="3" key="1">
    <citation type="journal article" date="2019" name="Int. J. Syst. Evol. Microbiol.">
        <title>The Global Catalogue of Microorganisms (GCM) 10K type strain sequencing project: providing services to taxonomists for standard genome sequencing and annotation.</title>
        <authorList>
            <consortium name="The Broad Institute Genomics Platform"/>
            <consortium name="The Broad Institute Genome Sequencing Center for Infectious Disease"/>
            <person name="Wu L."/>
            <person name="Ma J."/>
        </authorList>
    </citation>
    <scope>NUCLEOTIDE SEQUENCE [LARGE SCALE GENOMIC DNA]</scope>
    <source>
        <strain evidence="3">CGMCC 1.15731</strain>
    </source>
</reference>
<keyword evidence="3" id="KW-1185">Reference proteome</keyword>